<dbReference type="Gene3D" id="1.25.40.10">
    <property type="entry name" value="Tetratricopeptide repeat domain"/>
    <property type="match status" value="2"/>
</dbReference>
<protein>
    <recommendedName>
        <fullName evidence="3">Tetratricopeptide repeat protein</fullName>
    </recommendedName>
</protein>
<dbReference type="PANTHER" id="PTHR19959:SF119">
    <property type="entry name" value="FUNGAL LIPASE-LIKE DOMAIN-CONTAINING PROTEIN"/>
    <property type="match status" value="1"/>
</dbReference>
<keyword evidence="2" id="KW-1185">Reference proteome</keyword>
<accession>A0A2R4TC01</accession>
<dbReference type="KEGG" id="slk:SLUN_35045"/>
<dbReference type="Pfam" id="PF13374">
    <property type="entry name" value="TPR_10"/>
    <property type="match status" value="2"/>
</dbReference>
<dbReference type="Proteomes" id="UP000244201">
    <property type="component" value="Chromosome"/>
</dbReference>
<evidence type="ECO:0000313" key="2">
    <source>
        <dbReference type="Proteomes" id="UP000244201"/>
    </source>
</evidence>
<dbReference type="RefSeq" id="WP_159100401.1">
    <property type="nucleotide sequence ID" value="NZ_CP026304.1"/>
</dbReference>
<dbReference type="EMBL" id="CP026304">
    <property type="protein sequence ID" value="AVZ76656.1"/>
    <property type="molecule type" value="Genomic_DNA"/>
</dbReference>
<organism evidence="1 2">
    <name type="scientific">Streptomyces lunaelactis</name>
    <dbReference type="NCBI Taxonomy" id="1535768"/>
    <lineage>
        <taxon>Bacteria</taxon>
        <taxon>Bacillati</taxon>
        <taxon>Actinomycetota</taxon>
        <taxon>Actinomycetes</taxon>
        <taxon>Kitasatosporales</taxon>
        <taxon>Streptomycetaceae</taxon>
        <taxon>Streptomyces</taxon>
    </lineage>
</organism>
<name>A0A2R4TC01_9ACTN</name>
<reference evidence="1 2" key="1">
    <citation type="submission" date="2018-01" db="EMBL/GenBank/DDBJ databases">
        <title>Complete genome sequence of Streptomyces lunaelactis MM109T, a Ferroverdin A producer isolated from cave moonmilk deposits.</title>
        <authorList>
            <person name="Naome A."/>
            <person name="Martinet L."/>
            <person name="Maciejewska M."/>
            <person name="Anderssen S."/>
            <person name="Adam D."/>
            <person name="Tenconi E."/>
            <person name="Deflandre B."/>
            <person name="Arguelles-Arias A."/>
            <person name="Calusinska M."/>
            <person name="Copieters W."/>
            <person name="Karim L."/>
            <person name="Hanikenne M."/>
            <person name="Baurain D."/>
            <person name="van Wezel G."/>
            <person name="Smargiasso N."/>
            <person name="de Pauw E."/>
            <person name="Delfosse P."/>
            <person name="Rigali S."/>
        </authorList>
    </citation>
    <scope>NUCLEOTIDE SEQUENCE [LARGE SCALE GENOMIC DNA]</scope>
    <source>
        <strain evidence="1 2">MM109</strain>
    </source>
</reference>
<dbReference type="PANTHER" id="PTHR19959">
    <property type="entry name" value="KINESIN LIGHT CHAIN"/>
    <property type="match status" value="1"/>
</dbReference>
<dbReference type="AlphaFoldDB" id="A0A2R4TC01"/>
<dbReference type="InterPro" id="IPR011990">
    <property type="entry name" value="TPR-like_helical_dom_sf"/>
</dbReference>
<dbReference type="SUPFAM" id="SSF48452">
    <property type="entry name" value="TPR-like"/>
    <property type="match status" value="3"/>
</dbReference>
<evidence type="ECO:0000313" key="1">
    <source>
        <dbReference type="EMBL" id="AVZ76656.1"/>
    </source>
</evidence>
<proteinExistence type="predicted"/>
<dbReference type="OrthoDB" id="4061086at2"/>
<evidence type="ECO:0008006" key="3">
    <source>
        <dbReference type="Google" id="ProtNLM"/>
    </source>
</evidence>
<sequence>MGAVWILLPLLRTLARVSVRAGGQLLGVALLRCLTPMWVLVRPQAMARRLAWGEEAVAVYRALMVGGRPRQGHRNGLARSLALYAHVLQLSGRYEEALAAADESLAVPGARASATQNAYTLHVRAQALAETNRLDEALTVARECVAAYRHAVPRRRDRSLGSHLGALRTYAWVLGRLPRVAESVAVYLECHALLRDMSLWQLIRIQSVQARVRIELTGGLCDLGRYDEAVAAGTDAREWTDGLGPRLYPELQPLRAQLLTDLAWSYGATRDLPRACDTAEQAVALCRALAERDPATGEPCLVLALECLAHHLGELEVPAGERRVLGELVDLCARLARTLPDDYEPRLATALDVLAFRHWRQGAHRKAVEAAERSADAYRSAAGRNPQAYEPELARVLADLSARQCGRGNADAAVANGREALAITRRLAESEGDTYQPLIAERLQFLAQALRRTGDGPGALACYEEAETVLRALMADADPESHEAELAATLSALAATLRTTAEAHLTAGRADEAVTALRRLLALALRADRSDVHAACLTAFARARAQAPDEVGEAWQRATTDPFPSFVYRAS</sequence>
<dbReference type="GeneID" id="55660469"/>
<gene>
    <name evidence="1" type="ORF">SLUN_35045</name>
</gene>